<dbReference type="Proteomes" id="UP000051952">
    <property type="component" value="Unassembled WGS sequence"/>
</dbReference>
<organism evidence="3 4">
    <name type="scientific">Bodo saltans</name>
    <name type="common">Flagellated protozoan</name>
    <dbReference type="NCBI Taxonomy" id="75058"/>
    <lineage>
        <taxon>Eukaryota</taxon>
        <taxon>Discoba</taxon>
        <taxon>Euglenozoa</taxon>
        <taxon>Kinetoplastea</taxon>
        <taxon>Metakinetoplastina</taxon>
        <taxon>Eubodonida</taxon>
        <taxon>Bodonidae</taxon>
        <taxon>Bodo</taxon>
    </lineage>
</organism>
<reference evidence="4" key="1">
    <citation type="submission" date="2015-09" db="EMBL/GenBank/DDBJ databases">
        <authorList>
            <consortium name="Pathogen Informatics"/>
        </authorList>
    </citation>
    <scope>NUCLEOTIDE SEQUENCE [LARGE SCALE GENOMIC DNA]</scope>
    <source>
        <strain evidence="4">Lake Konstanz</strain>
    </source>
</reference>
<keyword evidence="4" id="KW-1185">Reference proteome</keyword>
<dbReference type="VEuPathDB" id="TriTrypDB:BSAL_59990"/>
<evidence type="ECO:0000256" key="1">
    <source>
        <dbReference type="SAM" id="MobiDB-lite"/>
    </source>
</evidence>
<keyword evidence="2" id="KW-0732">Signal</keyword>
<feature type="compositionally biased region" description="Polar residues" evidence="1">
    <location>
        <begin position="637"/>
        <end position="655"/>
    </location>
</feature>
<protein>
    <submittedName>
        <fullName evidence="3">Membrane-associated protein, putative</fullName>
    </submittedName>
</protein>
<feature type="signal peptide" evidence="2">
    <location>
        <begin position="1"/>
        <end position="19"/>
    </location>
</feature>
<dbReference type="AlphaFoldDB" id="A0A0S4IQL3"/>
<feature type="compositionally biased region" description="Polar residues" evidence="1">
    <location>
        <begin position="505"/>
        <end position="523"/>
    </location>
</feature>
<evidence type="ECO:0000313" key="3">
    <source>
        <dbReference type="EMBL" id="CUF19357.1"/>
    </source>
</evidence>
<evidence type="ECO:0000256" key="2">
    <source>
        <dbReference type="SAM" id="SignalP"/>
    </source>
</evidence>
<feature type="chain" id="PRO_5006621469" evidence="2">
    <location>
        <begin position="20"/>
        <end position="773"/>
    </location>
</feature>
<feature type="region of interest" description="Disordered" evidence="1">
    <location>
        <begin position="505"/>
        <end position="527"/>
    </location>
</feature>
<sequence length="773" mass="83112">MRVSIKVLVGALLLAASLGAMVCALLPSIVNLQDDAMQFVMDASNSAADQVSFVLTAKLRMVRKFGNVLHQAASRSDMLDRLQPWRWVGWAANVVVAQDLSLNLFRSDDRGLILSPYSTILTVNAQPVPGYVYITNFTLPGVYLDSGFFRVAMPHTGLNTTAPWTRTNSTILFSTQTIAKKIANISLTAPMQWVSLSPRTGDGGIISTILAFGGHVNCTQQPPPQTDGKVITANIRGETLVQYFQTVNVSSTGVAVLVDTASGAYVAGDLSDPTGVFVNGTPQLILVSQLQDPRIATILHSSTADYHSGLDAVMTCPTPCSFTYWPHSHQLINGGTDALHHGGYMNVLFYEFTSLSVVQVSEEIGGALDLRLIVAIPSSDVIGGFMFWFRLSILWPILGSLVVVEAEMIRISTALNIHSTGAGGAAPCSPSTTSEMQLRGLKMNMFSEFRRIVSAVMLLARELYTLRAFSAVGPAFGSHLTGGLTSSMETSNNGGLLEARSMISHRSSSNPTSSATEAASNSPAGGIARDADEQSLRIGVPYQPLSGKLWRVPVTSIYASLGNDYIVVRDDPVVVFERHLRVLNILQQLLLQFSGTAVDHFYGDRFIMHLNAIGRTPKHVLAAISFVKNALTLLRRSTQSSMSRPTNATTEQSPAPHSPPVVFFSISSNLALCGLMGPPSLRSFTVVSPGEAQAAVMCHMAMALNVPVLLTWRAVEVAIQDQRRLVAMRGTGSTNGPQLPTDGMPQPFQFRVVATVYLPGESMVHPSSAFTLS</sequence>
<evidence type="ECO:0000313" key="4">
    <source>
        <dbReference type="Proteomes" id="UP000051952"/>
    </source>
</evidence>
<accession>A0A0S4IQL3</accession>
<gene>
    <name evidence="3" type="ORF">BSAL_59995</name>
</gene>
<dbReference type="EMBL" id="CYKH01000262">
    <property type="protein sequence ID" value="CUF19357.1"/>
    <property type="molecule type" value="Genomic_DNA"/>
</dbReference>
<proteinExistence type="predicted"/>
<feature type="region of interest" description="Disordered" evidence="1">
    <location>
        <begin position="637"/>
        <end position="657"/>
    </location>
</feature>
<name>A0A0S4IQL3_BODSA</name>